<dbReference type="RefSeq" id="WP_380898694.1">
    <property type="nucleotide sequence ID" value="NZ_JBHTKY010000040.1"/>
</dbReference>
<sequence>MGEQDKDQLEVWMRGPISGISPLLQPVAHALLQIDEDIQKQLTDEIEPYIWIRPFEMANIAFHVQHIAGVIKRMVIYSKGETLTEEELQEIKLEGLQNPDLNNEVLKNHLHDIIENTITYLSSIDSHTLTDVRYLGRKKIPTTQIGLLFHAAEHGQRHYGQLLVTIKTVKGLFLQGSIH</sequence>
<protein>
    <submittedName>
        <fullName evidence="2">DinB family protein</fullName>
    </submittedName>
</protein>
<evidence type="ECO:0000313" key="3">
    <source>
        <dbReference type="Proteomes" id="UP001597205"/>
    </source>
</evidence>
<keyword evidence="3" id="KW-1185">Reference proteome</keyword>
<organism evidence="2 3">
    <name type="scientific">Sphingobacterium daejeonense</name>
    <dbReference type="NCBI Taxonomy" id="371142"/>
    <lineage>
        <taxon>Bacteria</taxon>
        <taxon>Pseudomonadati</taxon>
        <taxon>Bacteroidota</taxon>
        <taxon>Sphingobacteriia</taxon>
        <taxon>Sphingobacteriales</taxon>
        <taxon>Sphingobacteriaceae</taxon>
        <taxon>Sphingobacterium</taxon>
    </lineage>
</organism>
<reference evidence="3" key="1">
    <citation type="journal article" date="2019" name="Int. J. Syst. Evol. Microbiol.">
        <title>The Global Catalogue of Microorganisms (GCM) 10K type strain sequencing project: providing services to taxonomists for standard genome sequencing and annotation.</title>
        <authorList>
            <consortium name="The Broad Institute Genomics Platform"/>
            <consortium name="The Broad Institute Genome Sequencing Center for Infectious Disease"/>
            <person name="Wu L."/>
            <person name="Ma J."/>
        </authorList>
    </citation>
    <scope>NUCLEOTIDE SEQUENCE [LARGE SCALE GENOMIC DNA]</scope>
    <source>
        <strain evidence="3">CCUG 52468</strain>
    </source>
</reference>
<dbReference type="EMBL" id="JBHTKY010000040">
    <property type="protein sequence ID" value="MFD1167394.1"/>
    <property type="molecule type" value="Genomic_DNA"/>
</dbReference>
<evidence type="ECO:0000259" key="1">
    <source>
        <dbReference type="Pfam" id="PF12867"/>
    </source>
</evidence>
<gene>
    <name evidence="2" type="ORF">ACFQ2C_17480</name>
</gene>
<dbReference type="Gene3D" id="1.20.120.450">
    <property type="entry name" value="dinb family like domain"/>
    <property type="match status" value="1"/>
</dbReference>
<proteinExistence type="predicted"/>
<dbReference type="InterPro" id="IPR034660">
    <property type="entry name" value="DinB/YfiT-like"/>
</dbReference>
<comment type="caution">
    <text evidence="2">The sequence shown here is derived from an EMBL/GenBank/DDBJ whole genome shotgun (WGS) entry which is preliminary data.</text>
</comment>
<dbReference type="InterPro" id="IPR024775">
    <property type="entry name" value="DinB-like"/>
</dbReference>
<name>A0ABW3RQ84_9SPHI</name>
<dbReference type="SUPFAM" id="SSF109854">
    <property type="entry name" value="DinB/YfiT-like putative metalloenzymes"/>
    <property type="match status" value="1"/>
</dbReference>
<feature type="domain" description="DinB-like" evidence="1">
    <location>
        <begin position="49"/>
        <end position="162"/>
    </location>
</feature>
<accession>A0ABW3RQ84</accession>
<dbReference type="Pfam" id="PF12867">
    <property type="entry name" value="DinB_2"/>
    <property type="match status" value="1"/>
</dbReference>
<evidence type="ECO:0000313" key="2">
    <source>
        <dbReference type="EMBL" id="MFD1167394.1"/>
    </source>
</evidence>
<dbReference type="Proteomes" id="UP001597205">
    <property type="component" value="Unassembled WGS sequence"/>
</dbReference>